<feature type="transmembrane region" description="Helical" evidence="7">
    <location>
        <begin position="78"/>
        <end position="96"/>
    </location>
</feature>
<protein>
    <submittedName>
        <fullName evidence="9">Sugar ABC transporter permease</fullName>
    </submittedName>
</protein>
<dbReference type="InterPro" id="IPR051393">
    <property type="entry name" value="ABC_transporter_permease"/>
</dbReference>
<keyword evidence="6 7" id="KW-0472">Membrane</keyword>
<feature type="transmembrane region" description="Helical" evidence="7">
    <location>
        <begin position="162"/>
        <end position="182"/>
    </location>
</feature>
<feature type="transmembrane region" description="Helical" evidence="7">
    <location>
        <begin position="21"/>
        <end position="45"/>
    </location>
</feature>
<evidence type="ECO:0000313" key="10">
    <source>
        <dbReference type="Proteomes" id="UP000823936"/>
    </source>
</evidence>
<dbReference type="PANTHER" id="PTHR30193:SF37">
    <property type="entry name" value="INNER MEMBRANE ABC TRANSPORTER PERMEASE PROTEIN YCJO"/>
    <property type="match status" value="1"/>
</dbReference>
<evidence type="ECO:0000256" key="7">
    <source>
        <dbReference type="RuleBase" id="RU363032"/>
    </source>
</evidence>
<evidence type="ECO:0000256" key="4">
    <source>
        <dbReference type="ARBA" id="ARBA00022692"/>
    </source>
</evidence>
<gene>
    <name evidence="9" type="ORF">IAB12_03265</name>
</gene>
<keyword evidence="4 7" id="KW-0812">Transmembrane</keyword>
<feature type="transmembrane region" description="Helical" evidence="7">
    <location>
        <begin position="108"/>
        <end position="128"/>
    </location>
</feature>
<dbReference type="GO" id="GO:0055085">
    <property type="term" value="P:transmembrane transport"/>
    <property type="evidence" value="ECO:0007669"/>
    <property type="project" value="InterPro"/>
</dbReference>
<evidence type="ECO:0000256" key="1">
    <source>
        <dbReference type="ARBA" id="ARBA00004651"/>
    </source>
</evidence>
<evidence type="ECO:0000313" key="9">
    <source>
        <dbReference type="EMBL" id="HIV98784.1"/>
    </source>
</evidence>
<dbReference type="AlphaFoldDB" id="A0A9D1PTW2"/>
<comment type="similarity">
    <text evidence="7">Belongs to the binding-protein-dependent transport system permease family.</text>
</comment>
<dbReference type="Pfam" id="PF00528">
    <property type="entry name" value="BPD_transp_1"/>
    <property type="match status" value="1"/>
</dbReference>
<reference evidence="9" key="2">
    <citation type="submission" date="2021-04" db="EMBL/GenBank/DDBJ databases">
        <authorList>
            <person name="Gilroy R."/>
        </authorList>
    </citation>
    <scope>NUCLEOTIDE SEQUENCE</scope>
    <source>
        <strain evidence="9">Gambia11-129</strain>
    </source>
</reference>
<keyword evidence="5 7" id="KW-1133">Transmembrane helix</keyword>
<evidence type="ECO:0000256" key="3">
    <source>
        <dbReference type="ARBA" id="ARBA00022475"/>
    </source>
</evidence>
<reference evidence="9" key="1">
    <citation type="journal article" date="2021" name="PeerJ">
        <title>Extensive microbial diversity within the chicken gut microbiome revealed by metagenomics and culture.</title>
        <authorList>
            <person name="Gilroy R."/>
            <person name="Ravi A."/>
            <person name="Getino M."/>
            <person name="Pursley I."/>
            <person name="Horton D.L."/>
            <person name="Alikhan N.F."/>
            <person name="Baker D."/>
            <person name="Gharbi K."/>
            <person name="Hall N."/>
            <person name="Watson M."/>
            <person name="Adriaenssens E.M."/>
            <person name="Foster-Nyarko E."/>
            <person name="Jarju S."/>
            <person name="Secka A."/>
            <person name="Antonio M."/>
            <person name="Oren A."/>
            <person name="Chaudhuri R.R."/>
            <person name="La Ragione R."/>
            <person name="Hildebrand F."/>
            <person name="Pallen M.J."/>
        </authorList>
    </citation>
    <scope>NUCLEOTIDE SEQUENCE</scope>
    <source>
        <strain evidence="9">Gambia11-129</strain>
    </source>
</reference>
<dbReference type="EMBL" id="DXHU01000015">
    <property type="protein sequence ID" value="HIV98784.1"/>
    <property type="molecule type" value="Genomic_DNA"/>
</dbReference>
<feature type="domain" description="ABC transmembrane type-1" evidence="8">
    <location>
        <begin position="74"/>
        <end position="287"/>
    </location>
</feature>
<dbReference type="Proteomes" id="UP000823936">
    <property type="component" value="Unassembled WGS sequence"/>
</dbReference>
<evidence type="ECO:0000256" key="6">
    <source>
        <dbReference type="ARBA" id="ARBA00023136"/>
    </source>
</evidence>
<evidence type="ECO:0000256" key="5">
    <source>
        <dbReference type="ARBA" id="ARBA00022989"/>
    </source>
</evidence>
<evidence type="ECO:0000256" key="2">
    <source>
        <dbReference type="ARBA" id="ARBA00022448"/>
    </source>
</evidence>
<dbReference type="InterPro" id="IPR000515">
    <property type="entry name" value="MetI-like"/>
</dbReference>
<sequence>MAKERKAMTLERRLRITGWVFIIPAAALILIFSFYPMFQAILIAFKRGRGANETFVGLANFARLLKDNTFKQCLFNTVFYFVIQVPIMLVLALILAQLLNNPRLKGKGIFRTMIFLPCATSLVSYSMIFQSLFSSNGFINVLLTNIGLEPVRWLEQAWPARFVIIFALIWRWTGYNMVFYLAGLQNIESSVYEAATIDGASPVQQFFKITIPLLKPTILLTAIMSTAGTLQLFDESVNLTSGGPGKATMTLAHYIFDTSFVMTPNFNYSAAMSVFILVSVAVLSAIQMKIGDKRD</sequence>
<feature type="transmembrane region" description="Helical" evidence="7">
    <location>
        <begin position="266"/>
        <end position="286"/>
    </location>
</feature>
<dbReference type="GO" id="GO:0005886">
    <property type="term" value="C:plasma membrane"/>
    <property type="evidence" value="ECO:0007669"/>
    <property type="project" value="UniProtKB-SubCell"/>
</dbReference>
<keyword evidence="2 7" id="KW-0813">Transport</keyword>
<accession>A0A9D1PTW2</accession>
<evidence type="ECO:0000259" key="8">
    <source>
        <dbReference type="PROSITE" id="PS50928"/>
    </source>
</evidence>
<comment type="subcellular location">
    <subcellularLocation>
        <location evidence="1 7">Cell membrane</location>
        <topology evidence="1 7">Multi-pass membrane protein</topology>
    </subcellularLocation>
</comment>
<dbReference type="Gene3D" id="1.10.3720.10">
    <property type="entry name" value="MetI-like"/>
    <property type="match status" value="1"/>
</dbReference>
<dbReference type="PANTHER" id="PTHR30193">
    <property type="entry name" value="ABC TRANSPORTER PERMEASE PROTEIN"/>
    <property type="match status" value="1"/>
</dbReference>
<dbReference type="CDD" id="cd06261">
    <property type="entry name" value="TM_PBP2"/>
    <property type="match status" value="1"/>
</dbReference>
<name>A0A9D1PTW2_9SPIO</name>
<dbReference type="PROSITE" id="PS50928">
    <property type="entry name" value="ABC_TM1"/>
    <property type="match status" value="1"/>
</dbReference>
<comment type="caution">
    <text evidence="9">The sequence shown here is derived from an EMBL/GenBank/DDBJ whole genome shotgun (WGS) entry which is preliminary data.</text>
</comment>
<dbReference type="SUPFAM" id="SSF161098">
    <property type="entry name" value="MetI-like"/>
    <property type="match status" value="1"/>
</dbReference>
<proteinExistence type="inferred from homology"/>
<organism evidence="9 10">
    <name type="scientific">Candidatus Ornithospirochaeta avicola</name>
    <dbReference type="NCBI Taxonomy" id="2840896"/>
    <lineage>
        <taxon>Bacteria</taxon>
        <taxon>Pseudomonadati</taxon>
        <taxon>Spirochaetota</taxon>
        <taxon>Spirochaetia</taxon>
        <taxon>Spirochaetales</taxon>
        <taxon>Spirochaetaceae</taxon>
        <taxon>Spirochaetaceae incertae sedis</taxon>
        <taxon>Candidatus Ornithospirochaeta</taxon>
    </lineage>
</organism>
<dbReference type="InterPro" id="IPR035906">
    <property type="entry name" value="MetI-like_sf"/>
</dbReference>
<keyword evidence="3" id="KW-1003">Cell membrane</keyword>